<dbReference type="Gene3D" id="2.120.10.30">
    <property type="entry name" value="TolB, C-terminal domain"/>
    <property type="match status" value="1"/>
</dbReference>
<dbReference type="InterPro" id="IPR011042">
    <property type="entry name" value="6-blade_b-propeller_TolB-like"/>
</dbReference>
<dbReference type="Proteomes" id="UP001562159">
    <property type="component" value="Unassembled WGS sequence"/>
</dbReference>
<gene>
    <name evidence="2" type="ORF">AB7878_09325</name>
</gene>
<reference evidence="2 3" key="1">
    <citation type="submission" date="2024-07" db="EMBL/GenBank/DDBJ databases">
        <title>Molecular mechanisms and environmental adaptations of flagellar loss and biofilm growth of Rhodanobacter under environmental stress.</title>
        <authorList>
            <person name="Chen M."/>
        </authorList>
    </citation>
    <scope>NUCLEOTIDE SEQUENCE [LARGE SCALE GENOMIC DNA]</scope>
    <source>
        <strain evidence="2 3">RS22</strain>
    </source>
</reference>
<dbReference type="SUPFAM" id="SSF82171">
    <property type="entry name" value="DPP6 N-terminal domain-like"/>
    <property type="match status" value="1"/>
</dbReference>
<organism evidence="2 3">
    <name type="scientific">Rhodanobacter humi</name>
    <dbReference type="NCBI Taxonomy" id="1888173"/>
    <lineage>
        <taxon>Bacteria</taxon>
        <taxon>Pseudomonadati</taxon>
        <taxon>Pseudomonadota</taxon>
        <taxon>Gammaproteobacteria</taxon>
        <taxon>Lysobacterales</taxon>
        <taxon>Rhodanobacteraceae</taxon>
        <taxon>Rhodanobacter</taxon>
    </lineage>
</organism>
<evidence type="ECO:0000313" key="3">
    <source>
        <dbReference type="Proteomes" id="UP001562159"/>
    </source>
</evidence>
<dbReference type="EMBL" id="JBGBPY010000001">
    <property type="protein sequence ID" value="MEY2182618.1"/>
    <property type="molecule type" value="Genomic_DNA"/>
</dbReference>
<keyword evidence="1" id="KW-0732">Signal</keyword>
<evidence type="ECO:0000313" key="2">
    <source>
        <dbReference type="EMBL" id="MEY2182618.1"/>
    </source>
</evidence>
<dbReference type="InterPro" id="IPR011659">
    <property type="entry name" value="WD40"/>
</dbReference>
<protein>
    <submittedName>
        <fullName evidence="2">TolB family protein</fullName>
    </submittedName>
</protein>
<feature type="chain" id="PRO_5045296327" evidence="1">
    <location>
        <begin position="26"/>
        <end position="297"/>
    </location>
</feature>
<proteinExistence type="predicted"/>
<accession>A0ABV4ATG0</accession>
<feature type="signal peptide" evidence="1">
    <location>
        <begin position="1"/>
        <end position="25"/>
    </location>
</feature>
<keyword evidence="3" id="KW-1185">Reference proteome</keyword>
<comment type="caution">
    <text evidence="2">The sequence shown here is derived from an EMBL/GenBank/DDBJ whole genome shotgun (WGS) entry which is preliminary data.</text>
</comment>
<dbReference type="Pfam" id="PF07676">
    <property type="entry name" value="PD40"/>
    <property type="match status" value="3"/>
</dbReference>
<name>A0ABV4ATG0_9GAMM</name>
<evidence type="ECO:0000256" key="1">
    <source>
        <dbReference type="SAM" id="SignalP"/>
    </source>
</evidence>
<sequence length="297" mass="31594">MRCPHLVPILALALGTAVSAPAVRAAANIAAPPAAGPWTEARDASPAFAPDGGTVVFTRGSGTARRLYIARRHDGTWSAPMQAPFSDRWMDFEPTMAPDGSYLVFVSNRPANGIGHPLDGDWGGKAYPGRGGNLWRVDRVGDGWGTPQRLPDVVNAGTSIFSPTVTKDGSLRFVRVDPANGAFRLYRSRYVHGRYQATQALALGGGDAHSDYDPAVAPDGSFLVFSSDRPPAPSNGGDLFIAFATRDSWSAPVDLGVAGDEARLGPDRKTLYFSAADHRIHRLALGPWLAQHATVKP</sequence>